<evidence type="ECO:0000313" key="9">
    <source>
        <dbReference type="Proteomes" id="UP000284822"/>
    </source>
</evidence>
<dbReference type="GO" id="GO:0030170">
    <property type="term" value="F:pyridoxal phosphate binding"/>
    <property type="evidence" value="ECO:0007669"/>
    <property type="project" value="InterPro"/>
</dbReference>
<organism evidence="8 9">
    <name type="scientific">Bombilactobacillus bombi</name>
    <dbReference type="NCBI Taxonomy" id="1303590"/>
    <lineage>
        <taxon>Bacteria</taxon>
        <taxon>Bacillati</taxon>
        <taxon>Bacillota</taxon>
        <taxon>Bacilli</taxon>
        <taxon>Lactobacillales</taxon>
        <taxon>Lactobacillaceae</taxon>
        <taxon>Bombilactobacillus</taxon>
    </lineage>
</organism>
<dbReference type="FunFam" id="3.40.640.10:FF:000033">
    <property type="entry name" value="Aspartate aminotransferase"/>
    <property type="match status" value="1"/>
</dbReference>
<dbReference type="Pfam" id="PF00155">
    <property type="entry name" value="Aminotran_1_2"/>
    <property type="match status" value="1"/>
</dbReference>
<protein>
    <recommendedName>
        <fullName evidence="6">Aminotransferase</fullName>
        <ecNumber evidence="6">2.6.1.-</ecNumber>
    </recommendedName>
</protein>
<dbReference type="InterPro" id="IPR015422">
    <property type="entry name" value="PyrdxlP-dep_Trfase_small"/>
</dbReference>
<dbReference type="Proteomes" id="UP000284822">
    <property type="component" value="Unassembled WGS sequence"/>
</dbReference>
<evidence type="ECO:0000256" key="6">
    <source>
        <dbReference type="RuleBase" id="RU000481"/>
    </source>
</evidence>
<evidence type="ECO:0000256" key="3">
    <source>
        <dbReference type="ARBA" id="ARBA00022576"/>
    </source>
</evidence>
<feature type="domain" description="Aminotransferase class I/classII large" evidence="7">
    <location>
        <begin position="37"/>
        <end position="385"/>
    </location>
</feature>
<dbReference type="InterPro" id="IPR015424">
    <property type="entry name" value="PyrdxlP-dep_Trfase"/>
</dbReference>
<dbReference type="EMBL" id="QOCS01000008">
    <property type="protein sequence ID" value="RHW47277.1"/>
    <property type="molecule type" value="Genomic_DNA"/>
</dbReference>
<dbReference type="Gene3D" id="3.40.640.10">
    <property type="entry name" value="Type I PLP-dependent aspartate aminotransferase-like (Major domain)"/>
    <property type="match status" value="1"/>
</dbReference>
<dbReference type="Gene3D" id="3.90.1150.10">
    <property type="entry name" value="Aspartate Aminotransferase, domain 1"/>
    <property type="match status" value="1"/>
</dbReference>
<comment type="similarity">
    <text evidence="2 6">Belongs to the class-I pyridoxal-phosphate-dependent aminotransferase family.</text>
</comment>
<proteinExistence type="inferred from homology"/>
<dbReference type="AlphaFoldDB" id="A0A417Z9H3"/>
<reference evidence="8 9" key="1">
    <citation type="submission" date="2018-07" db="EMBL/GenBank/DDBJ databases">
        <title>Genome sequences of six Lactobacillus spp. isolated from bumble bee guts.</title>
        <authorList>
            <person name="Motta E.V.S."/>
            <person name="Moran N.A."/>
        </authorList>
    </citation>
    <scope>NUCLEOTIDE SEQUENCE [LARGE SCALE GENOMIC DNA]</scope>
    <source>
        <strain evidence="8 9">LV-8.1</strain>
    </source>
</reference>
<dbReference type="RefSeq" id="WP_118910393.1">
    <property type="nucleotide sequence ID" value="NZ_QOCS01000008.1"/>
</dbReference>
<keyword evidence="5" id="KW-0663">Pyridoxal phosphate</keyword>
<comment type="cofactor">
    <cofactor evidence="1 6">
        <name>pyridoxal 5'-phosphate</name>
        <dbReference type="ChEBI" id="CHEBI:597326"/>
    </cofactor>
</comment>
<dbReference type="InterPro" id="IPR004839">
    <property type="entry name" value="Aminotransferase_I/II_large"/>
</dbReference>
<dbReference type="InterPro" id="IPR015421">
    <property type="entry name" value="PyrdxlP-dep_Trfase_major"/>
</dbReference>
<dbReference type="CDD" id="cd00609">
    <property type="entry name" value="AAT_like"/>
    <property type="match status" value="1"/>
</dbReference>
<evidence type="ECO:0000256" key="2">
    <source>
        <dbReference type="ARBA" id="ARBA00007441"/>
    </source>
</evidence>
<evidence type="ECO:0000256" key="5">
    <source>
        <dbReference type="ARBA" id="ARBA00022898"/>
    </source>
</evidence>
<evidence type="ECO:0000259" key="7">
    <source>
        <dbReference type="Pfam" id="PF00155"/>
    </source>
</evidence>
<gene>
    <name evidence="8" type="ORF">DS832_03770</name>
</gene>
<dbReference type="InterPro" id="IPR050596">
    <property type="entry name" value="AspAT/PAT-like"/>
</dbReference>
<dbReference type="PROSITE" id="PS00105">
    <property type="entry name" value="AA_TRANSFER_CLASS_1"/>
    <property type="match status" value="1"/>
</dbReference>
<sequence length="395" mass="43318">MPDLPADLAQITQTRIKNIKPSGIRAFSQKVENIPGIVKLTLGEPDLNTPDHVKQAAVQSILNNDSHYSAQTGTLKLRQAVSHYLQRTEGLDYNPQNEIVITVGATEALAATMLALFQPGDEIIVPTPSYALYFPLIKYTQAQLVAINIAHSDFVLTPEDLENTLKQHPQAKAILLNYPTNPTGREYSQTALQQLSEIIKEHHLYVISDEIYSELTYDQPHVSIARYLPERTLLINGVSKSHAMTGYRIGYVVGPKDLIGLITKMHAFMVTAPSNPAQAAAAEALENGAADPIAARKIYQQRRDYIMTALKQMGLRTITSEGAFYIFVKIPSVYGTDDEAFALDLAQKAKVGGTPGSAFGPGGAGYVRFSYAASEKDLQTAMNRIQKFLKTEVKG</sequence>
<evidence type="ECO:0000256" key="1">
    <source>
        <dbReference type="ARBA" id="ARBA00001933"/>
    </source>
</evidence>
<keyword evidence="4 6" id="KW-0808">Transferase</keyword>
<comment type="caution">
    <text evidence="8">The sequence shown here is derived from an EMBL/GenBank/DDBJ whole genome shotgun (WGS) entry which is preliminary data.</text>
</comment>
<dbReference type="GO" id="GO:0006520">
    <property type="term" value="P:amino acid metabolic process"/>
    <property type="evidence" value="ECO:0007669"/>
    <property type="project" value="InterPro"/>
</dbReference>
<name>A0A417Z9H3_9LACO</name>
<evidence type="ECO:0000256" key="4">
    <source>
        <dbReference type="ARBA" id="ARBA00022679"/>
    </source>
</evidence>
<dbReference type="SUPFAM" id="SSF53383">
    <property type="entry name" value="PLP-dependent transferases"/>
    <property type="match status" value="1"/>
</dbReference>
<dbReference type="EC" id="2.6.1.-" evidence="6"/>
<keyword evidence="3 6" id="KW-0032">Aminotransferase</keyword>
<evidence type="ECO:0000313" key="8">
    <source>
        <dbReference type="EMBL" id="RHW47277.1"/>
    </source>
</evidence>
<dbReference type="GO" id="GO:0008483">
    <property type="term" value="F:transaminase activity"/>
    <property type="evidence" value="ECO:0007669"/>
    <property type="project" value="UniProtKB-KW"/>
</dbReference>
<dbReference type="PANTHER" id="PTHR46383">
    <property type="entry name" value="ASPARTATE AMINOTRANSFERASE"/>
    <property type="match status" value="1"/>
</dbReference>
<accession>A0A417Z9H3</accession>
<dbReference type="InterPro" id="IPR004838">
    <property type="entry name" value="NHTrfase_class1_PyrdxlP-BS"/>
</dbReference>
<dbReference type="PANTHER" id="PTHR46383:SF4">
    <property type="entry name" value="AMINOTRANSFERASE"/>
    <property type="match status" value="1"/>
</dbReference>